<feature type="domain" description="Fe-containing alcohol dehydrogenase-like C-terminal" evidence="4">
    <location>
        <begin position="188"/>
        <end position="319"/>
    </location>
</feature>
<keyword evidence="6" id="KW-1185">Reference proteome</keyword>
<dbReference type="RefSeq" id="WP_048916817.1">
    <property type="nucleotide sequence ID" value="NZ_JACXBP010000005.1"/>
</dbReference>
<sequence>MNTSLLISNRQTFFGAGSLQQLLPLLNAEPLATVLFCGRSFLNGPAWQRLQAGVEPLLCGIEVVSHEASPAEIDGWVARWRGKAQRVVAIGGGSVIDAAKAVAALSQHPLNTLRYLEKVGDTPVSGATLPLIAIPTTAGTGSEVTQNAVITDKAAIKVKASLRHANFVPQIAILDPHLLRGASDHVLACCGIDAFTHLFEAYLSAKGNAFSRQTAIAGMQAFIRGWSALNRDDASGDEAREQMMLASWLGGQSLSMAGLGVIHGIAGELGAIKDYHHGEVCGRLLLPFLSLLEQSENAQQVRLMQQLAALLFPQASPDAPARQLSEWLRTNAITPFWHSPPALSAAEVDWILARSNSKNSLVSYSREQQNRLLSEAYSISD</sequence>
<dbReference type="InterPro" id="IPR001670">
    <property type="entry name" value="ADH_Fe/GldA"/>
</dbReference>
<comment type="similarity">
    <text evidence="1">Belongs to the iron-containing alcohol dehydrogenase family.</text>
</comment>
<accession>A0ABU8DBT2</accession>
<comment type="caution">
    <text evidence="5">The sequence shown here is derived from an EMBL/GenBank/DDBJ whole genome shotgun (WGS) entry which is preliminary data.</text>
</comment>
<dbReference type="Gene3D" id="3.40.50.1970">
    <property type="match status" value="1"/>
</dbReference>
<dbReference type="Gene3D" id="1.20.1090.10">
    <property type="entry name" value="Dehydroquinate synthase-like - alpha domain"/>
    <property type="match status" value="1"/>
</dbReference>
<evidence type="ECO:0000256" key="1">
    <source>
        <dbReference type="ARBA" id="ARBA00007358"/>
    </source>
</evidence>
<protein>
    <submittedName>
        <fullName evidence="5">Iron-containing alcohol dehydrogenase</fullName>
        <ecNumber evidence="5">1.1.1.1</ecNumber>
    </submittedName>
</protein>
<evidence type="ECO:0000259" key="3">
    <source>
        <dbReference type="Pfam" id="PF00465"/>
    </source>
</evidence>
<proteinExistence type="inferred from homology"/>
<dbReference type="SUPFAM" id="SSF56796">
    <property type="entry name" value="Dehydroquinate synthase-like"/>
    <property type="match status" value="1"/>
</dbReference>
<name>A0ABU8DBT2_ERWAP</name>
<dbReference type="EMBL" id="JBANEI010000001">
    <property type="protein sequence ID" value="MEI2680333.1"/>
    <property type="molecule type" value="Genomic_DNA"/>
</dbReference>
<feature type="domain" description="Alcohol dehydrogenase iron-type/glycerol dehydrogenase GldA" evidence="3">
    <location>
        <begin position="10"/>
        <end position="176"/>
    </location>
</feature>
<evidence type="ECO:0000313" key="6">
    <source>
        <dbReference type="Proteomes" id="UP001306592"/>
    </source>
</evidence>
<dbReference type="InterPro" id="IPR056798">
    <property type="entry name" value="ADH_Fe_C"/>
</dbReference>
<keyword evidence="2 5" id="KW-0560">Oxidoreductase</keyword>
<dbReference type="Pfam" id="PF00465">
    <property type="entry name" value="Fe-ADH"/>
    <property type="match status" value="1"/>
</dbReference>
<dbReference type="Pfam" id="PF25137">
    <property type="entry name" value="ADH_Fe_C"/>
    <property type="match status" value="1"/>
</dbReference>
<dbReference type="PANTHER" id="PTHR11496:SF102">
    <property type="entry name" value="ALCOHOL DEHYDROGENASE 4"/>
    <property type="match status" value="1"/>
</dbReference>
<evidence type="ECO:0000256" key="2">
    <source>
        <dbReference type="ARBA" id="ARBA00023002"/>
    </source>
</evidence>
<reference evidence="5 6" key="1">
    <citation type="submission" date="2024-02" db="EMBL/GenBank/DDBJ databases">
        <title>First report Erwinia aphidicola in onion in Chile.</title>
        <authorList>
            <person name="Valenzuela M."/>
            <person name="Pena M."/>
            <person name="Dutta B."/>
        </authorList>
    </citation>
    <scope>NUCLEOTIDE SEQUENCE [LARGE SCALE GENOMIC DNA]</scope>
    <source>
        <strain evidence="5 6">QCJ3A</strain>
    </source>
</reference>
<dbReference type="Proteomes" id="UP001306592">
    <property type="component" value="Unassembled WGS sequence"/>
</dbReference>
<dbReference type="PANTHER" id="PTHR11496">
    <property type="entry name" value="ALCOHOL DEHYDROGENASE"/>
    <property type="match status" value="1"/>
</dbReference>
<dbReference type="GO" id="GO:0004022">
    <property type="term" value="F:alcohol dehydrogenase (NAD+) activity"/>
    <property type="evidence" value="ECO:0007669"/>
    <property type="project" value="UniProtKB-EC"/>
</dbReference>
<dbReference type="InterPro" id="IPR039697">
    <property type="entry name" value="Alcohol_dehydrogenase_Fe"/>
</dbReference>
<gene>
    <name evidence="5" type="ORF">V8N49_01420</name>
</gene>
<organism evidence="5 6">
    <name type="scientific">Erwinia aphidicola</name>
    <dbReference type="NCBI Taxonomy" id="68334"/>
    <lineage>
        <taxon>Bacteria</taxon>
        <taxon>Pseudomonadati</taxon>
        <taxon>Pseudomonadota</taxon>
        <taxon>Gammaproteobacteria</taxon>
        <taxon>Enterobacterales</taxon>
        <taxon>Erwiniaceae</taxon>
        <taxon>Erwinia</taxon>
    </lineage>
</organism>
<evidence type="ECO:0000259" key="4">
    <source>
        <dbReference type="Pfam" id="PF25137"/>
    </source>
</evidence>
<evidence type="ECO:0000313" key="5">
    <source>
        <dbReference type="EMBL" id="MEI2680333.1"/>
    </source>
</evidence>
<dbReference type="EC" id="1.1.1.1" evidence="5"/>